<dbReference type="AlphaFoldDB" id="A0A2H0X7M3"/>
<evidence type="ECO:0000313" key="1">
    <source>
        <dbReference type="EMBL" id="PIS20914.1"/>
    </source>
</evidence>
<comment type="caution">
    <text evidence="1">The sequence shown here is derived from an EMBL/GenBank/DDBJ whole genome shotgun (WGS) entry which is preliminary data.</text>
</comment>
<organism evidence="1 2">
    <name type="scientific">candidate division WWE3 bacterium CG08_land_8_20_14_0_20_43_13</name>
    <dbReference type="NCBI Taxonomy" id="1975087"/>
    <lineage>
        <taxon>Bacteria</taxon>
        <taxon>Katanobacteria</taxon>
    </lineage>
</organism>
<dbReference type="Pfam" id="PF08843">
    <property type="entry name" value="AbiEii"/>
    <property type="match status" value="1"/>
</dbReference>
<protein>
    <submittedName>
        <fullName evidence="1">Uncharacterized protein</fullName>
    </submittedName>
</protein>
<dbReference type="Proteomes" id="UP000231414">
    <property type="component" value="Unassembled WGS sequence"/>
</dbReference>
<name>A0A2H0X7M3_UNCKA</name>
<dbReference type="EMBL" id="PEYW01000017">
    <property type="protein sequence ID" value="PIS20914.1"/>
    <property type="molecule type" value="Genomic_DNA"/>
</dbReference>
<sequence length="260" mass="31043">MLNLNEITKYYPEELHSFKKSLLREYLQYKILEIVYTGKYANKLIFLGGTALRIIHNNQRFSEDIDFDNKDLEEKEFNELAETIKNNLEQQGFEVEIRTVYKNAFRCYIKIPKLLFNQGLSPLESEKITIQIDTVPQNFNFEPEIYNLDKFDVYTQIKITPLELILSQKLYAIFNRNSLKGRDFFDVDFLINNKEAKPNFEYLKAKLNICNSMELKANLKAVLEKTDFEKLAKDVENFLFDQKQRARVTEFYKKIENWKF</sequence>
<reference evidence="2" key="1">
    <citation type="submission" date="2017-09" db="EMBL/GenBank/DDBJ databases">
        <title>Depth-based differentiation of microbial function through sediment-hosted aquifers and enrichment of novel symbionts in the deep terrestrial subsurface.</title>
        <authorList>
            <person name="Probst A.J."/>
            <person name="Ladd B."/>
            <person name="Jarett J.K."/>
            <person name="Geller-Mcgrath D.E."/>
            <person name="Sieber C.M.K."/>
            <person name="Emerson J.B."/>
            <person name="Anantharaman K."/>
            <person name="Thomas B.C."/>
            <person name="Malmstrom R."/>
            <person name="Stieglmeier M."/>
            <person name="Klingl A."/>
            <person name="Woyke T."/>
            <person name="Ryan C.M."/>
            <person name="Banfield J.F."/>
        </authorList>
    </citation>
    <scope>NUCLEOTIDE SEQUENCE [LARGE SCALE GENOMIC DNA]</scope>
</reference>
<proteinExistence type="predicted"/>
<accession>A0A2H0X7M3</accession>
<dbReference type="Gene3D" id="3.10.450.620">
    <property type="entry name" value="JHP933, nucleotidyltransferase-like core domain"/>
    <property type="match status" value="1"/>
</dbReference>
<gene>
    <name evidence="1" type="ORF">COT52_01315</name>
</gene>
<evidence type="ECO:0000313" key="2">
    <source>
        <dbReference type="Proteomes" id="UP000231414"/>
    </source>
</evidence>
<dbReference type="InterPro" id="IPR014942">
    <property type="entry name" value="AbiEii"/>
</dbReference>